<keyword evidence="3" id="KW-1185">Reference proteome</keyword>
<reference evidence="2 3" key="1">
    <citation type="journal article" date="2010" name="Genome Biol. Evol.">
        <title>The sequence of a 1.8-mb bacterial linear plasmid reveals a rich evolutionary reservoir of secondary metabolic pathways.</title>
        <authorList>
            <person name="Medema M.H."/>
            <person name="Trefzer A."/>
            <person name="Kovalchuk A."/>
            <person name="van den Berg M."/>
            <person name="Mueller U."/>
            <person name="Heijne W."/>
            <person name="Wu L."/>
            <person name="Alam M.T."/>
            <person name="Ronning C.M."/>
            <person name="Nierman W.C."/>
            <person name="Bovenberg R.A.L."/>
            <person name="Breitling R."/>
            <person name="Takano E."/>
        </authorList>
    </citation>
    <scope>NUCLEOTIDE SEQUENCE [LARGE SCALE GENOMIC DNA]</scope>
    <source>
        <strain evidence="3">ATCC 27064 / DSM 738 / JCM 4710 / NBRC 13307 / NCIMB 12785 / NRRL 3585 / VKM Ac-602</strain>
        <plasmid evidence="2">pSCL4</plasmid>
    </source>
</reference>
<feature type="region of interest" description="Disordered" evidence="1">
    <location>
        <begin position="194"/>
        <end position="217"/>
    </location>
</feature>
<feature type="compositionally biased region" description="Basic residues" evidence="1">
    <location>
        <begin position="199"/>
        <end position="210"/>
    </location>
</feature>
<keyword evidence="2" id="KW-0614">Plasmid</keyword>
<geneLocation type="plasmid" evidence="2 3">
    <name>pSCL4</name>
</geneLocation>
<feature type="compositionally biased region" description="Basic and acidic residues" evidence="1">
    <location>
        <begin position="79"/>
        <end position="91"/>
    </location>
</feature>
<feature type="compositionally biased region" description="Basic and acidic residues" evidence="1">
    <location>
        <begin position="32"/>
        <end position="42"/>
    </location>
</feature>
<evidence type="ECO:0000256" key="1">
    <source>
        <dbReference type="SAM" id="MobiDB-lite"/>
    </source>
</evidence>
<name>B5GUF8_STRCL</name>
<feature type="region of interest" description="Disordered" evidence="1">
    <location>
        <begin position="1"/>
        <end position="169"/>
    </location>
</feature>
<gene>
    <name evidence="2" type="ORF">SCLAV_p0181</name>
</gene>
<evidence type="ECO:0000313" key="3">
    <source>
        <dbReference type="Proteomes" id="UP000002357"/>
    </source>
</evidence>
<dbReference type="EMBL" id="CM000914">
    <property type="protein sequence ID" value="EFG03672.2"/>
    <property type="molecule type" value="Genomic_DNA"/>
</dbReference>
<dbReference type="AlphaFoldDB" id="B5GUF8"/>
<protein>
    <submittedName>
        <fullName evidence="2">Uncharacterized protein</fullName>
    </submittedName>
</protein>
<evidence type="ECO:0000313" key="2">
    <source>
        <dbReference type="EMBL" id="EFG03672.2"/>
    </source>
</evidence>
<sequence length="217" mass="22718">MDDIDAADSSRGGAESEDATDGTPEDLEELADGDRETEKPEADGDGVSAEPIGSESPDHDEAGHAAAGDMDALGDADDDAHGGDIWDRPRTPGDLLSAPTDDESAIRGDLHEQGNPGKPSAETAVADEGAPLPETAGAEEPTASEEATDTTPVRAKRVYQASRLKNRTALTRTVKNPQNVRGRMMAPQMYAAGTTPLKIRARRSPHHRRAGSGCRGS</sequence>
<dbReference type="Proteomes" id="UP000002357">
    <property type="component" value="Plasmid pSCL4"/>
</dbReference>
<accession>B5GUF8</accession>
<proteinExistence type="predicted"/>
<organism evidence="2 3">
    <name type="scientific">Streptomyces clavuligerus</name>
    <dbReference type="NCBI Taxonomy" id="1901"/>
    <lineage>
        <taxon>Bacteria</taxon>
        <taxon>Bacillati</taxon>
        <taxon>Actinomycetota</taxon>
        <taxon>Actinomycetes</taxon>
        <taxon>Kitasatosporales</taxon>
        <taxon>Streptomycetaceae</taxon>
        <taxon>Streptomyces</taxon>
    </lineage>
</organism>
<feature type="compositionally biased region" description="Acidic residues" evidence="1">
    <location>
        <begin position="15"/>
        <end position="31"/>
    </location>
</feature>